<organism evidence="1 2">
    <name type="scientific">Brachionus plicatilis</name>
    <name type="common">Marine rotifer</name>
    <name type="synonym">Brachionus muelleri</name>
    <dbReference type="NCBI Taxonomy" id="10195"/>
    <lineage>
        <taxon>Eukaryota</taxon>
        <taxon>Metazoa</taxon>
        <taxon>Spiralia</taxon>
        <taxon>Gnathifera</taxon>
        <taxon>Rotifera</taxon>
        <taxon>Eurotatoria</taxon>
        <taxon>Monogononta</taxon>
        <taxon>Pseudotrocha</taxon>
        <taxon>Ploima</taxon>
        <taxon>Brachionidae</taxon>
        <taxon>Brachionus</taxon>
    </lineage>
</organism>
<sequence length="79" mass="9186">MKTFVSTHSKTNLSRLQVLQNISIKCSYNFPQDTSSDLLTMSVLLLIAQDPVRKKTLYSFLMHKYFLKSLNRTLFILTI</sequence>
<dbReference type="Proteomes" id="UP000276133">
    <property type="component" value="Unassembled WGS sequence"/>
</dbReference>
<dbReference type="AlphaFoldDB" id="A0A3M7PJB5"/>
<dbReference type="EMBL" id="REGN01010560">
    <property type="protein sequence ID" value="RMZ98790.1"/>
    <property type="molecule type" value="Genomic_DNA"/>
</dbReference>
<evidence type="ECO:0000313" key="2">
    <source>
        <dbReference type="Proteomes" id="UP000276133"/>
    </source>
</evidence>
<evidence type="ECO:0000313" key="1">
    <source>
        <dbReference type="EMBL" id="RMZ98790.1"/>
    </source>
</evidence>
<gene>
    <name evidence="1" type="ORF">BpHYR1_018985</name>
</gene>
<keyword evidence="2" id="KW-1185">Reference proteome</keyword>
<protein>
    <submittedName>
        <fullName evidence="1">Uncharacterized protein</fullName>
    </submittedName>
</protein>
<proteinExistence type="predicted"/>
<comment type="caution">
    <text evidence="1">The sequence shown here is derived from an EMBL/GenBank/DDBJ whole genome shotgun (WGS) entry which is preliminary data.</text>
</comment>
<name>A0A3M7PJB5_BRAPC</name>
<reference evidence="1 2" key="1">
    <citation type="journal article" date="2018" name="Sci. Rep.">
        <title>Genomic signatures of local adaptation to the degree of environmental predictability in rotifers.</title>
        <authorList>
            <person name="Franch-Gras L."/>
            <person name="Hahn C."/>
            <person name="Garcia-Roger E.M."/>
            <person name="Carmona M.J."/>
            <person name="Serra M."/>
            <person name="Gomez A."/>
        </authorList>
    </citation>
    <scope>NUCLEOTIDE SEQUENCE [LARGE SCALE GENOMIC DNA]</scope>
    <source>
        <strain evidence="1">HYR1</strain>
    </source>
</reference>
<accession>A0A3M7PJB5</accession>